<evidence type="ECO:0000259" key="1">
    <source>
        <dbReference type="PROSITE" id="PS50112"/>
    </source>
</evidence>
<evidence type="ECO:0000259" key="2">
    <source>
        <dbReference type="PROSITE" id="PS50113"/>
    </source>
</evidence>
<dbReference type="SUPFAM" id="SSF55785">
    <property type="entry name" value="PYP-like sensor domain (PAS domain)"/>
    <property type="match status" value="3"/>
</dbReference>
<feature type="domain" description="PAC" evidence="2">
    <location>
        <begin position="344"/>
        <end position="396"/>
    </location>
</feature>
<protein>
    <submittedName>
        <fullName evidence="3">PAS domain S-box protein</fullName>
    </submittedName>
</protein>
<evidence type="ECO:0000313" key="3">
    <source>
        <dbReference type="EMBL" id="QDL52979.1"/>
    </source>
</evidence>
<dbReference type="CDD" id="cd00130">
    <property type="entry name" value="PAS"/>
    <property type="match status" value="2"/>
</dbReference>
<dbReference type="Pfam" id="PF08447">
    <property type="entry name" value="PAS_3"/>
    <property type="match status" value="2"/>
</dbReference>
<reference evidence="4" key="1">
    <citation type="submission" date="2019-02" db="EMBL/GenBank/DDBJ databases">
        <title>Complete genome sequence of Rhodoferax sp. Gr-4.</title>
        <authorList>
            <person name="Jin L."/>
        </authorList>
    </citation>
    <scope>NUCLEOTIDE SEQUENCE [LARGE SCALE GENOMIC DNA]</scope>
    <source>
        <strain evidence="4">Gr-4</strain>
    </source>
</reference>
<dbReference type="InterPro" id="IPR011495">
    <property type="entry name" value="Sig_transdc_His_kin_sub2_dim/P"/>
</dbReference>
<name>A0A515EK60_9BURK</name>
<dbReference type="Pfam" id="PF02518">
    <property type="entry name" value="HATPase_c"/>
    <property type="match status" value="1"/>
</dbReference>
<dbReference type="Pfam" id="PF13426">
    <property type="entry name" value="PAS_9"/>
    <property type="match status" value="1"/>
</dbReference>
<dbReference type="Gene3D" id="3.30.565.10">
    <property type="entry name" value="Histidine kinase-like ATPase, C-terminal domain"/>
    <property type="match status" value="1"/>
</dbReference>
<dbReference type="InterPro" id="IPR001610">
    <property type="entry name" value="PAC"/>
</dbReference>
<dbReference type="InterPro" id="IPR035965">
    <property type="entry name" value="PAS-like_dom_sf"/>
</dbReference>
<evidence type="ECO:0000313" key="4">
    <source>
        <dbReference type="Proteomes" id="UP000317365"/>
    </source>
</evidence>
<dbReference type="AlphaFoldDB" id="A0A515EK60"/>
<dbReference type="SMART" id="SM00091">
    <property type="entry name" value="PAS"/>
    <property type="match status" value="2"/>
</dbReference>
<dbReference type="InterPro" id="IPR013655">
    <property type="entry name" value="PAS_fold_3"/>
</dbReference>
<dbReference type="InterPro" id="IPR000700">
    <property type="entry name" value="PAS-assoc_C"/>
</dbReference>
<dbReference type="PANTHER" id="PTHR43065">
    <property type="entry name" value="SENSOR HISTIDINE KINASE"/>
    <property type="match status" value="1"/>
</dbReference>
<organism evidence="3 4">
    <name type="scientific">Rhodoferax aquaticus</name>
    <dbReference type="NCBI Taxonomy" id="2527691"/>
    <lineage>
        <taxon>Bacteria</taxon>
        <taxon>Pseudomonadati</taxon>
        <taxon>Pseudomonadota</taxon>
        <taxon>Betaproteobacteria</taxon>
        <taxon>Burkholderiales</taxon>
        <taxon>Comamonadaceae</taxon>
        <taxon>Rhodoferax</taxon>
    </lineage>
</organism>
<dbReference type="SMART" id="SM00086">
    <property type="entry name" value="PAC"/>
    <property type="match status" value="2"/>
</dbReference>
<proteinExistence type="predicted"/>
<dbReference type="EMBL" id="CP036282">
    <property type="protein sequence ID" value="QDL52979.1"/>
    <property type="molecule type" value="Genomic_DNA"/>
</dbReference>
<dbReference type="InterPro" id="IPR036890">
    <property type="entry name" value="HATPase_C_sf"/>
</dbReference>
<gene>
    <name evidence="3" type="ORF">EXZ61_01665</name>
</gene>
<accession>A0A515EK60</accession>
<dbReference type="Pfam" id="PF07568">
    <property type="entry name" value="HisKA_2"/>
    <property type="match status" value="1"/>
</dbReference>
<feature type="domain" description="PAS" evidence="1">
    <location>
        <begin position="6"/>
        <end position="51"/>
    </location>
</feature>
<dbReference type="PROSITE" id="PS50113">
    <property type="entry name" value="PAC"/>
    <property type="match status" value="2"/>
</dbReference>
<feature type="domain" description="PAC" evidence="2">
    <location>
        <begin position="217"/>
        <end position="268"/>
    </location>
</feature>
<dbReference type="PROSITE" id="PS50112">
    <property type="entry name" value="PAS"/>
    <property type="match status" value="1"/>
</dbReference>
<dbReference type="InterPro" id="IPR000014">
    <property type="entry name" value="PAS"/>
</dbReference>
<dbReference type="NCBIfam" id="TIGR00229">
    <property type="entry name" value="sensory_box"/>
    <property type="match status" value="2"/>
</dbReference>
<dbReference type="SUPFAM" id="SSF55874">
    <property type="entry name" value="ATPase domain of HSP90 chaperone/DNA topoisomerase II/histidine kinase"/>
    <property type="match status" value="1"/>
</dbReference>
<dbReference type="Proteomes" id="UP000317365">
    <property type="component" value="Chromosome"/>
</dbReference>
<sequence>MNDSLQTRRIQDLVDGSMDAIISVDEHMRIVLFNQAAAQMFGVTSDGALGRPIDQFIPARFREAHAGHVAAFGVGQHPRRSMGRGGMVAGLRANGEEFPAVASISHSELDGRPLFTVFLRDAMQEVHARHALEHSRADLQLNSELLERTAAMAKVGGWELDLTTFVVTYSKETARIHEVDYPYVPPKLSQGNEYYPPQAWPTVEAAVKQAIEFGTPYELETPFITAKGRHIWVRVQGFAVQEGGKTTKLQGTFQDITERVYAEEEKRAMADRLALATRAGGIGIWDLDVPTNTLIWDDAMYALYGASADQFAGAYEAWKACVHADDQARVEAEVQASLYEGKDFDTEFRVRWPHGEIRTMRSLASVQRGAQGEPVRIVGTNWDNTAQKASEEALRTSLKEKDALLKEVHHRVKNNLQVITSLLRMEARRSAVPESVHVLKDMQGRIQSMALLHESLYRTGTFASVDLGAYLGRIATQALQSHQTGDSVAKLSLHMGSVGVGMDQAMACGLLVNELVSNCSKHAFPPDFALTKGAEVRVDLIPVNAATVDADAMWCLRVSDNGAGLPADFEERRKRSLGLQLVSDLTQQAGGILDIGNHAAGGAAFAITFKAQAPAALVVP</sequence>
<dbReference type="PANTHER" id="PTHR43065:SF23">
    <property type="entry name" value="SENSOR HISTIDINE KINASE PDTAS"/>
    <property type="match status" value="1"/>
</dbReference>
<reference evidence="4" key="2">
    <citation type="journal article" date="2020" name="Int. J. Syst. Evol. Microbiol.">
        <title>Genomic insights into a novel species Rhodoferax aquaticus sp. nov., isolated from freshwater.</title>
        <authorList>
            <person name="Li T."/>
            <person name="Zhuo Y."/>
            <person name="Jin C.Z."/>
            <person name="Wu X."/>
            <person name="Ko S.R."/>
            <person name="Jin F.J."/>
            <person name="Ahn C.Y."/>
            <person name="Oh H.M."/>
            <person name="Lee H.G."/>
            <person name="Jin L."/>
        </authorList>
    </citation>
    <scope>NUCLEOTIDE SEQUENCE [LARGE SCALE GENOMIC DNA]</scope>
    <source>
        <strain evidence="4">Gr-4</strain>
    </source>
</reference>
<keyword evidence="4" id="KW-1185">Reference proteome</keyword>
<dbReference type="InterPro" id="IPR003594">
    <property type="entry name" value="HATPase_dom"/>
</dbReference>
<dbReference type="KEGG" id="rhg:EXZ61_01665"/>
<dbReference type="RefSeq" id="WP_142808432.1">
    <property type="nucleotide sequence ID" value="NZ_CP036282.1"/>
</dbReference>
<dbReference type="Gene3D" id="2.10.70.100">
    <property type="match status" value="1"/>
</dbReference>
<dbReference type="Gene3D" id="3.30.450.20">
    <property type="entry name" value="PAS domain"/>
    <property type="match status" value="3"/>
</dbReference>